<evidence type="ECO:0000313" key="6">
    <source>
        <dbReference type="EMBL" id="TPW30930.1"/>
    </source>
</evidence>
<gene>
    <name evidence="6" type="ORF">FJU08_09700</name>
</gene>
<dbReference type="GO" id="GO:0003700">
    <property type="term" value="F:DNA-binding transcription factor activity"/>
    <property type="evidence" value="ECO:0007669"/>
    <property type="project" value="InterPro"/>
</dbReference>
<comment type="caution">
    <text evidence="6">The sequence shown here is derived from an EMBL/GenBank/DDBJ whole genome shotgun (WGS) entry which is preliminary data.</text>
</comment>
<dbReference type="Gene3D" id="1.10.10.60">
    <property type="entry name" value="Homeodomain-like"/>
    <property type="match status" value="2"/>
</dbReference>
<dbReference type="SUPFAM" id="SSF51215">
    <property type="entry name" value="Regulatory protein AraC"/>
    <property type="match status" value="1"/>
</dbReference>
<evidence type="ECO:0000256" key="1">
    <source>
        <dbReference type="ARBA" id="ARBA00023015"/>
    </source>
</evidence>
<dbReference type="GO" id="GO:0043565">
    <property type="term" value="F:sequence-specific DNA binding"/>
    <property type="evidence" value="ECO:0007669"/>
    <property type="project" value="InterPro"/>
</dbReference>
<proteinExistence type="predicted"/>
<protein>
    <submittedName>
        <fullName evidence="6">Helix-turn-helix transcriptional regulator</fullName>
    </submittedName>
</protein>
<dbReference type="Proteomes" id="UP000318801">
    <property type="component" value="Unassembled WGS sequence"/>
</dbReference>
<keyword evidence="2" id="KW-0238">DNA-binding</keyword>
<dbReference type="PROSITE" id="PS01124">
    <property type="entry name" value="HTH_ARAC_FAMILY_2"/>
    <property type="match status" value="1"/>
</dbReference>
<dbReference type="InterPro" id="IPR018060">
    <property type="entry name" value="HTH_AraC"/>
</dbReference>
<feature type="domain" description="HTH araC/xylS-type" evidence="5">
    <location>
        <begin position="177"/>
        <end position="278"/>
    </location>
</feature>
<keyword evidence="7" id="KW-1185">Reference proteome</keyword>
<dbReference type="Pfam" id="PF12833">
    <property type="entry name" value="HTH_18"/>
    <property type="match status" value="1"/>
</dbReference>
<dbReference type="OrthoDB" id="9803764at2"/>
<evidence type="ECO:0000256" key="4">
    <source>
        <dbReference type="SAM" id="MobiDB-lite"/>
    </source>
</evidence>
<dbReference type="InterPro" id="IPR037923">
    <property type="entry name" value="HTH-like"/>
</dbReference>
<dbReference type="RefSeq" id="WP_141148801.1">
    <property type="nucleotide sequence ID" value="NZ_VHLG01000004.1"/>
</dbReference>
<organism evidence="6 7">
    <name type="scientific">Martelella alba</name>
    <dbReference type="NCBI Taxonomy" id="2590451"/>
    <lineage>
        <taxon>Bacteria</taxon>
        <taxon>Pseudomonadati</taxon>
        <taxon>Pseudomonadota</taxon>
        <taxon>Alphaproteobacteria</taxon>
        <taxon>Hyphomicrobiales</taxon>
        <taxon>Aurantimonadaceae</taxon>
        <taxon>Martelella</taxon>
    </lineage>
</organism>
<evidence type="ECO:0000256" key="2">
    <source>
        <dbReference type="ARBA" id="ARBA00023125"/>
    </source>
</evidence>
<evidence type="ECO:0000256" key="3">
    <source>
        <dbReference type="ARBA" id="ARBA00023163"/>
    </source>
</evidence>
<dbReference type="SMART" id="SM00342">
    <property type="entry name" value="HTH_ARAC"/>
    <property type="match status" value="1"/>
</dbReference>
<dbReference type="PANTHER" id="PTHR11019">
    <property type="entry name" value="HTH-TYPE TRANSCRIPTIONAL REGULATOR NIMR"/>
    <property type="match status" value="1"/>
</dbReference>
<evidence type="ECO:0000259" key="5">
    <source>
        <dbReference type="PROSITE" id="PS01124"/>
    </source>
</evidence>
<name>A0A506UAK0_9HYPH</name>
<dbReference type="InterPro" id="IPR009057">
    <property type="entry name" value="Homeodomain-like_sf"/>
</dbReference>
<dbReference type="PANTHER" id="PTHR11019:SF199">
    <property type="entry name" value="HTH-TYPE TRANSCRIPTIONAL REGULATOR NIMR"/>
    <property type="match status" value="1"/>
</dbReference>
<dbReference type="AlphaFoldDB" id="A0A506UAK0"/>
<feature type="region of interest" description="Disordered" evidence="4">
    <location>
        <begin position="284"/>
        <end position="305"/>
    </location>
</feature>
<dbReference type="EMBL" id="VHLG01000004">
    <property type="protein sequence ID" value="TPW30930.1"/>
    <property type="molecule type" value="Genomic_DNA"/>
</dbReference>
<dbReference type="SUPFAM" id="SSF46689">
    <property type="entry name" value="Homeodomain-like"/>
    <property type="match status" value="1"/>
</dbReference>
<reference evidence="6 7" key="1">
    <citation type="submission" date="2019-06" db="EMBL/GenBank/DDBJ databases">
        <authorList>
            <person name="Li M."/>
        </authorList>
    </citation>
    <scope>NUCLEOTIDE SEQUENCE [LARGE SCALE GENOMIC DNA]</scope>
    <source>
        <strain evidence="6 7">BGMRC2036</strain>
    </source>
</reference>
<sequence length="305" mass="34752">MEKIEGGVLDGIAVNALNLTLTRSAIKMLHTQTWKTDKINQVHDLAICLTGCAEYTIAGETFNMQPGRALLIPAGQRFVGKSLSEELYTGVAQHFTAEVFGRMDLFDQMECRMWADLPRWDMMEPLVRHYRESSPLSSTTFTQHHLFMVLLIEFIEAAFIRWRPQQDVSVNNPDSLSLAVMVAASQIASDPISDDTVERVLDGIPYNEDYFRREFRKQVGLTPQKYHEFKRMERAMALLASGQSVKQASAFVGYGDSYYFSRMFKRYIGVSPAGYKMLQKRHQEGGFPRGEEDGMTPFPLLRPKL</sequence>
<accession>A0A506UAK0</accession>
<keyword evidence="3" id="KW-0804">Transcription</keyword>
<keyword evidence="1" id="KW-0805">Transcription regulation</keyword>
<evidence type="ECO:0000313" key="7">
    <source>
        <dbReference type="Proteomes" id="UP000318801"/>
    </source>
</evidence>